<proteinExistence type="predicted"/>
<dbReference type="AlphaFoldDB" id="A0AAU0PYF7"/>
<reference evidence="1 2" key="1">
    <citation type="submission" date="2023-10" db="EMBL/GenBank/DDBJ databases">
        <title>complete genome sequence of Corynebacterium pseudokroppenstedtii P15-C1.</title>
        <authorList>
            <person name="Bruggemann H."/>
            <person name="Poehlein A."/>
        </authorList>
    </citation>
    <scope>NUCLEOTIDE SEQUENCE [LARGE SCALE GENOMIC DNA]</scope>
    <source>
        <strain evidence="1 2">P15_C1</strain>
    </source>
</reference>
<dbReference type="EMBL" id="CP137757">
    <property type="protein sequence ID" value="WPF24365.1"/>
    <property type="molecule type" value="Genomic_DNA"/>
</dbReference>
<dbReference type="KEGG" id="cpsk:Q0N40_07390"/>
<sequence>MSLMSSRLATDRVTVVQRANKEDVRGYLSPVETGRVTVYGRIQESTTEDISALSGVDAGVLHMKRFICADFPGDDLSQVIDSGGRVYNVVGEPKRHHGSRRTRRSVVMLKQTNVKRGG</sequence>
<evidence type="ECO:0008006" key="3">
    <source>
        <dbReference type="Google" id="ProtNLM"/>
    </source>
</evidence>
<accession>A0AAU0PYF7</accession>
<keyword evidence="2" id="KW-1185">Reference proteome</keyword>
<dbReference type="RefSeq" id="WP_237786124.1">
    <property type="nucleotide sequence ID" value="NZ_CP137757.1"/>
</dbReference>
<gene>
    <name evidence="1" type="ORF">Q0N40_07390</name>
</gene>
<dbReference type="Proteomes" id="UP001174314">
    <property type="component" value="Chromosome"/>
</dbReference>
<evidence type="ECO:0000313" key="1">
    <source>
        <dbReference type="EMBL" id="WPF24365.1"/>
    </source>
</evidence>
<organism evidence="1 2">
    <name type="scientific">Corynebacterium pseudokroppenstedtii</name>
    <dbReference type="NCBI Taxonomy" id="2804917"/>
    <lineage>
        <taxon>Bacteria</taxon>
        <taxon>Bacillati</taxon>
        <taxon>Actinomycetota</taxon>
        <taxon>Actinomycetes</taxon>
        <taxon>Mycobacteriales</taxon>
        <taxon>Corynebacteriaceae</taxon>
        <taxon>Corynebacterium</taxon>
    </lineage>
</organism>
<evidence type="ECO:0000313" key="2">
    <source>
        <dbReference type="Proteomes" id="UP001174314"/>
    </source>
</evidence>
<name>A0AAU0PYF7_9CORY</name>
<protein>
    <recommendedName>
        <fullName evidence="3">Phage head-tail adaptor</fullName>
    </recommendedName>
</protein>